<sequence length="348" mass="36658">MGVEMLAKADVRPARRRSLAEDARAFAGSAALSNHACVAALSASQKNARAEVVAKAFPKTAPPALADDFMGRAAAAFAARGLSRDTTIALTAMCRDEACAGMRELVEEHYGQSFHAHSLGGAITLGKVGMGAFMHHSPTEGGPGGRERYAFISMAHCAVDSSGKVGAMQREGRHECSSGCGALLGALGHVKGGGGDAGTPAWRKQDSLELDRLNPEFKFLCRRVDSAMAQPGAPNPKKIGLADMTILAAGTAREDLEELIADCVDTKAADYCVITGIHVHNWGPVFNTGEGDVPNLEYVIPTSCYSVVNGHRVDHNDVAFTGDAGVEGKLQALENRMMALERLIKSKL</sequence>
<dbReference type="PANTHER" id="PTHR38016:SF1">
    <property type="entry name" value="LIMITING CO2-INDUCIBLE PROTEIN B_C BETA CARBONYIC ANHYDRASE DOMAIN-CONTAINING PROTEIN"/>
    <property type="match status" value="1"/>
</dbReference>
<dbReference type="Pfam" id="PF18599">
    <property type="entry name" value="LCIB_C_CA"/>
    <property type="match status" value="1"/>
</dbReference>
<name>A0A7S3BTB6_9VIRI</name>
<gene>
    <name evidence="2" type="ORF">PSIN1315_LOCUS9868</name>
</gene>
<dbReference type="PANTHER" id="PTHR38016">
    <property type="entry name" value="UNNAMED PRODUCT"/>
    <property type="match status" value="1"/>
</dbReference>
<dbReference type="EMBL" id="HBHY01015315">
    <property type="protein sequence ID" value="CAE0144452.1"/>
    <property type="molecule type" value="Transcribed_RNA"/>
</dbReference>
<evidence type="ECO:0000259" key="1">
    <source>
        <dbReference type="Pfam" id="PF18599"/>
    </source>
</evidence>
<dbReference type="InterPro" id="IPR040703">
    <property type="entry name" value="LCIB/C_CA"/>
</dbReference>
<feature type="domain" description="Limiting CO2-inducible protein B/C beta carbonyic anhydrase" evidence="1">
    <location>
        <begin position="66"/>
        <end position="307"/>
    </location>
</feature>
<organism evidence="2">
    <name type="scientific">Prasinoderma singulare</name>
    <dbReference type="NCBI Taxonomy" id="676789"/>
    <lineage>
        <taxon>Eukaryota</taxon>
        <taxon>Viridiplantae</taxon>
        <taxon>Prasinodermophyta</taxon>
        <taxon>Prasinodermophyceae</taxon>
        <taxon>Prasinodermales</taxon>
        <taxon>Prasinodermaceae</taxon>
        <taxon>Prasinoderma</taxon>
    </lineage>
</organism>
<proteinExistence type="predicted"/>
<evidence type="ECO:0000313" key="2">
    <source>
        <dbReference type="EMBL" id="CAE0144452.1"/>
    </source>
</evidence>
<protein>
    <recommendedName>
        <fullName evidence="1">Limiting CO2-inducible protein B/C beta carbonyic anhydrase domain-containing protein</fullName>
    </recommendedName>
</protein>
<dbReference type="AlphaFoldDB" id="A0A7S3BTB6"/>
<accession>A0A7S3BTB6</accession>
<reference evidence="2" key="1">
    <citation type="submission" date="2021-01" db="EMBL/GenBank/DDBJ databases">
        <authorList>
            <person name="Corre E."/>
            <person name="Pelletier E."/>
            <person name="Niang G."/>
            <person name="Scheremetjew M."/>
            <person name="Finn R."/>
            <person name="Kale V."/>
            <person name="Holt S."/>
            <person name="Cochrane G."/>
            <person name="Meng A."/>
            <person name="Brown T."/>
            <person name="Cohen L."/>
        </authorList>
    </citation>
    <scope>NUCLEOTIDE SEQUENCE</scope>
    <source>
        <strain evidence="2">RCC927</strain>
    </source>
</reference>